<dbReference type="RefSeq" id="WP_061858148.1">
    <property type="nucleotide sequence ID" value="NZ_LTBB01000005.1"/>
</dbReference>
<dbReference type="CDD" id="cd08518">
    <property type="entry name" value="PBP2_NikA_DppA_OppA_like_19"/>
    <property type="match status" value="1"/>
</dbReference>
<dbReference type="PANTHER" id="PTHR30290">
    <property type="entry name" value="PERIPLASMIC BINDING COMPONENT OF ABC TRANSPORTER"/>
    <property type="match status" value="1"/>
</dbReference>
<dbReference type="PATRIC" id="fig|1121305.3.peg.1283"/>
<dbReference type="InterPro" id="IPR030678">
    <property type="entry name" value="Peptide/Ni-bd"/>
</dbReference>
<name>A0A151AND1_9CLOT</name>
<evidence type="ECO:0000313" key="5">
    <source>
        <dbReference type="EMBL" id="KYH29144.1"/>
    </source>
</evidence>
<feature type="domain" description="Solute-binding protein family 5" evidence="4">
    <location>
        <begin position="83"/>
        <end position="409"/>
    </location>
</feature>
<dbReference type="GO" id="GO:1904680">
    <property type="term" value="F:peptide transmembrane transporter activity"/>
    <property type="evidence" value="ECO:0007669"/>
    <property type="project" value="TreeGrafter"/>
</dbReference>
<protein>
    <submittedName>
        <fullName evidence="5">Oligopeptide-binding protein AppA</fullName>
    </submittedName>
</protein>
<keyword evidence="6" id="KW-1185">Reference proteome</keyword>
<gene>
    <name evidence="5" type="primary">appA</name>
    <name evidence="5" type="ORF">CLCOL_12810</name>
</gene>
<sequence length="535" mass="59188">MKIWEKLGKVLVAVITTALLFMGCGSASDESNSSYGKDKDELVIYVGHGMTDGGYDPTIGFGITGGLNIFHSTLLKFDKNINLQNDLAADYSISDDGLKYTFKLRKDVKFSDGQPLTAEDVVFTYLTAKNSGSSVDLTMLKSAVAKDKYTVEFTLNRKYSPFTSTTALLGIVPKHAYNKDSYADNPIGSGPFKVAQLDKGQQLILVPNEYYYGEKSKFKKITILELDEDAALASAKSGQLDVVMINPEYAKEKVKGMHLERLKTVDNRGINLPVIPEKTLKDGTIIGNNVTCDLAIRKALNIGIDRKTIIQNALNGIGVPAYGEVDGLPWFNEETVFEDNRVDEAIKILEEAGWVDTDNDGIREKNGIKAEFTITGRTDDLQRYNLAVALSEDAKKLGINIKAEAKAWDECKKIVRNVPTVYGSGSYSPIALHDTNYSKLEPVGLLNISSYKNEKVDSYIEKALDATTIEEAIKNWKLAQWDGATGISVDYPFLWIVNIDHTYFVRDGLDLGDQLIHPHGHGVPIIANLNEWSWK</sequence>
<dbReference type="GO" id="GO:0042597">
    <property type="term" value="C:periplasmic space"/>
    <property type="evidence" value="ECO:0007669"/>
    <property type="project" value="UniProtKB-ARBA"/>
</dbReference>
<dbReference type="EMBL" id="LTBB01000005">
    <property type="protein sequence ID" value="KYH29144.1"/>
    <property type="molecule type" value="Genomic_DNA"/>
</dbReference>
<comment type="similarity">
    <text evidence="1">Belongs to the bacterial solute-binding protein 5 family.</text>
</comment>
<reference evidence="5 6" key="1">
    <citation type="submission" date="2016-02" db="EMBL/GenBank/DDBJ databases">
        <title>Genome sequence of Clostridium colicanis DSM 13634.</title>
        <authorList>
            <person name="Poehlein A."/>
            <person name="Daniel R."/>
        </authorList>
    </citation>
    <scope>NUCLEOTIDE SEQUENCE [LARGE SCALE GENOMIC DNA]</scope>
    <source>
        <strain evidence="5 6">DSM 13634</strain>
    </source>
</reference>
<evidence type="ECO:0000256" key="2">
    <source>
        <dbReference type="ARBA" id="ARBA00022448"/>
    </source>
</evidence>
<dbReference type="PANTHER" id="PTHR30290:SF9">
    <property type="entry name" value="OLIGOPEPTIDE-BINDING PROTEIN APPA"/>
    <property type="match status" value="1"/>
</dbReference>
<dbReference type="STRING" id="1121305.CLCOL_12810"/>
<dbReference type="Gene3D" id="3.40.190.10">
    <property type="entry name" value="Periplasmic binding protein-like II"/>
    <property type="match status" value="1"/>
</dbReference>
<dbReference type="SUPFAM" id="SSF53850">
    <property type="entry name" value="Periplasmic binding protein-like II"/>
    <property type="match status" value="1"/>
</dbReference>
<evidence type="ECO:0000256" key="1">
    <source>
        <dbReference type="ARBA" id="ARBA00005695"/>
    </source>
</evidence>
<dbReference type="PROSITE" id="PS51257">
    <property type="entry name" value="PROKAR_LIPOPROTEIN"/>
    <property type="match status" value="1"/>
</dbReference>
<dbReference type="InterPro" id="IPR039424">
    <property type="entry name" value="SBP_5"/>
</dbReference>
<dbReference type="PIRSF" id="PIRSF002741">
    <property type="entry name" value="MppA"/>
    <property type="match status" value="1"/>
</dbReference>
<keyword evidence="2" id="KW-0813">Transport</keyword>
<dbReference type="InterPro" id="IPR000914">
    <property type="entry name" value="SBP_5_dom"/>
</dbReference>
<dbReference type="GO" id="GO:0043190">
    <property type="term" value="C:ATP-binding cassette (ABC) transporter complex"/>
    <property type="evidence" value="ECO:0007669"/>
    <property type="project" value="InterPro"/>
</dbReference>
<evidence type="ECO:0000313" key="6">
    <source>
        <dbReference type="Proteomes" id="UP000075374"/>
    </source>
</evidence>
<evidence type="ECO:0000256" key="3">
    <source>
        <dbReference type="ARBA" id="ARBA00022729"/>
    </source>
</evidence>
<dbReference type="Proteomes" id="UP000075374">
    <property type="component" value="Unassembled WGS sequence"/>
</dbReference>
<keyword evidence="3" id="KW-0732">Signal</keyword>
<proteinExistence type="inferred from homology"/>
<dbReference type="AlphaFoldDB" id="A0A151AND1"/>
<dbReference type="Pfam" id="PF00496">
    <property type="entry name" value="SBP_bac_5"/>
    <property type="match status" value="1"/>
</dbReference>
<accession>A0A151AND1</accession>
<dbReference type="Gene3D" id="3.10.105.10">
    <property type="entry name" value="Dipeptide-binding Protein, Domain 3"/>
    <property type="match status" value="1"/>
</dbReference>
<dbReference type="GO" id="GO:0015833">
    <property type="term" value="P:peptide transport"/>
    <property type="evidence" value="ECO:0007669"/>
    <property type="project" value="TreeGrafter"/>
</dbReference>
<comment type="caution">
    <text evidence="5">The sequence shown here is derived from an EMBL/GenBank/DDBJ whole genome shotgun (WGS) entry which is preliminary data.</text>
</comment>
<organism evidence="5 6">
    <name type="scientific">Clostridium colicanis DSM 13634</name>
    <dbReference type="NCBI Taxonomy" id="1121305"/>
    <lineage>
        <taxon>Bacteria</taxon>
        <taxon>Bacillati</taxon>
        <taxon>Bacillota</taxon>
        <taxon>Clostridia</taxon>
        <taxon>Eubacteriales</taxon>
        <taxon>Clostridiaceae</taxon>
        <taxon>Clostridium</taxon>
    </lineage>
</organism>
<evidence type="ECO:0000259" key="4">
    <source>
        <dbReference type="Pfam" id="PF00496"/>
    </source>
</evidence>